<proteinExistence type="predicted"/>
<organism evidence="1 2">
    <name type="scientific">Cercophora newfieldiana</name>
    <dbReference type="NCBI Taxonomy" id="92897"/>
    <lineage>
        <taxon>Eukaryota</taxon>
        <taxon>Fungi</taxon>
        <taxon>Dikarya</taxon>
        <taxon>Ascomycota</taxon>
        <taxon>Pezizomycotina</taxon>
        <taxon>Sordariomycetes</taxon>
        <taxon>Sordariomycetidae</taxon>
        <taxon>Sordariales</taxon>
        <taxon>Lasiosphaeriaceae</taxon>
        <taxon>Cercophora</taxon>
    </lineage>
</organism>
<name>A0AA39Y947_9PEZI</name>
<dbReference type="InterPro" id="IPR005197">
    <property type="entry name" value="Glyco_hydro_71"/>
</dbReference>
<reference evidence="1" key="1">
    <citation type="submission" date="2023-06" db="EMBL/GenBank/DDBJ databases">
        <title>Genome-scale phylogeny and comparative genomics of the fungal order Sordariales.</title>
        <authorList>
            <consortium name="Lawrence Berkeley National Laboratory"/>
            <person name="Hensen N."/>
            <person name="Bonometti L."/>
            <person name="Westerberg I."/>
            <person name="Brannstrom I.O."/>
            <person name="Guillou S."/>
            <person name="Cros-Aarteil S."/>
            <person name="Calhoun S."/>
            <person name="Haridas S."/>
            <person name="Kuo A."/>
            <person name="Mondo S."/>
            <person name="Pangilinan J."/>
            <person name="Riley R."/>
            <person name="Labutti K."/>
            <person name="Andreopoulos B."/>
            <person name="Lipzen A."/>
            <person name="Chen C."/>
            <person name="Yanf M."/>
            <person name="Daum C."/>
            <person name="Ng V."/>
            <person name="Clum A."/>
            <person name="Steindorff A."/>
            <person name="Ohm R."/>
            <person name="Martin F."/>
            <person name="Silar P."/>
            <person name="Natvig D."/>
            <person name="Lalanne C."/>
            <person name="Gautier V."/>
            <person name="Ament-Velasquez S.L."/>
            <person name="Kruys A."/>
            <person name="Hutchinson M.I."/>
            <person name="Powell A.J."/>
            <person name="Barry K."/>
            <person name="Miller A.N."/>
            <person name="Grigoriev I.V."/>
            <person name="Debuchy R."/>
            <person name="Gladieux P."/>
            <person name="Thoren M.H."/>
            <person name="Johannesson H."/>
        </authorList>
    </citation>
    <scope>NUCLEOTIDE SEQUENCE</scope>
    <source>
        <strain evidence="1">SMH2532-1</strain>
    </source>
</reference>
<dbReference type="Pfam" id="PF03659">
    <property type="entry name" value="Glyco_hydro_71"/>
    <property type="match status" value="1"/>
</dbReference>
<evidence type="ECO:0000313" key="2">
    <source>
        <dbReference type="Proteomes" id="UP001174936"/>
    </source>
</evidence>
<sequence length="369" mass="40182">MLPPTTRAVFAHYMLGLTLNQTLSQWRHDITSAKNASIDGFALNIGAGDHFTLDSLHDAYDVAAEIGNFSLFLSFDFAAGAGPAVKWWNVSSVVALLREFKGEKAKYAVEGRPLVSTFEGVEFLDGWDAVREEAERGIYFVPLMGIAGQTSMSTTVDNAYQDALKGKTPDLQTFAKNWYSSSTTLWYDRLEHMLALQPAPDMVQIISDIIPTQVFPGSQHYVDGMDHSAFRTLLPYYIAAYKAGKRDIALPETMGDGGAVGWYRTTPDMEHCGDGGTVWGQGGTKSTKEGIHDSVNVVVITGRKKAVLTVSVGGEKKEFQIGKRTRELVQVMLSEFKGMGEVKIGLNGEESVGPAIVEVFCCAENGGGR</sequence>
<comment type="caution">
    <text evidence="1">The sequence shown here is derived from an EMBL/GenBank/DDBJ whole genome shotgun (WGS) entry which is preliminary data.</text>
</comment>
<gene>
    <name evidence="1" type="ORF">B0T16DRAFT_444349</name>
</gene>
<dbReference type="Gene3D" id="3.20.20.80">
    <property type="entry name" value="Glycosidases"/>
    <property type="match status" value="1"/>
</dbReference>
<dbReference type="AlphaFoldDB" id="A0AA39Y947"/>
<accession>A0AA39Y947</accession>
<protein>
    <submittedName>
        <fullName evidence="1">Glycoside hydrolase</fullName>
    </submittedName>
</protein>
<dbReference type="CDD" id="cd11577">
    <property type="entry name" value="GH71"/>
    <property type="match status" value="1"/>
</dbReference>
<keyword evidence="2" id="KW-1185">Reference proteome</keyword>
<dbReference type="EMBL" id="JAULSV010000003">
    <property type="protein sequence ID" value="KAK0648228.1"/>
    <property type="molecule type" value="Genomic_DNA"/>
</dbReference>
<evidence type="ECO:0000313" key="1">
    <source>
        <dbReference type="EMBL" id="KAK0648228.1"/>
    </source>
</evidence>
<dbReference type="Proteomes" id="UP001174936">
    <property type="component" value="Unassembled WGS sequence"/>
</dbReference>
<dbReference type="GO" id="GO:0051118">
    <property type="term" value="F:glucan endo-1,3-alpha-glucosidase activity"/>
    <property type="evidence" value="ECO:0007669"/>
    <property type="project" value="InterPro"/>
</dbReference>
<keyword evidence="1" id="KW-0378">Hydrolase</keyword>